<keyword evidence="4" id="KW-1185">Reference proteome</keyword>
<evidence type="ECO:0000313" key="3">
    <source>
        <dbReference type="EMBL" id="WWC59769.1"/>
    </source>
</evidence>
<accession>A0A1A6AB85</accession>
<feature type="region of interest" description="Disordered" evidence="1">
    <location>
        <begin position="52"/>
        <end position="77"/>
    </location>
</feature>
<protein>
    <submittedName>
        <fullName evidence="2">Uncharacterized protein</fullName>
    </submittedName>
</protein>
<dbReference type="GeneID" id="28965227"/>
<dbReference type="EMBL" id="CP144531">
    <property type="protein sequence ID" value="WWC59769.1"/>
    <property type="molecule type" value="Genomic_DNA"/>
</dbReference>
<organism evidence="2">
    <name type="scientific">Kwoniella dejecticola CBS 10117</name>
    <dbReference type="NCBI Taxonomy" id="1296121"/>
    <lineage>
        <taxon>Eukaryota</taxon>
        <taxon>Fungi</taxon>
        <taxon>Dikarya</taxon>
        <taxon>Basidiomycota</taxon>
        <taxon>Agaricomycotina</taxon>
        <taxon>Tremellomycetes</taxon>
        <taxon>Tremellales</taxon>
        <taxon>Cryptococcaceae</taxon>
        <taxon>Kwoniella</taxon>
    </lineage>
</organism>
<reference evidence="3" key="2">
    <citation type="submission" date="2013-07" db="EMBL/GenBank/DDBJ databases">
        <authorList>
            <consortium name="The Broad Institute Genome Sequencing Platform"/>
            <person name="Cuomo C."/>
            <person name="Litvintseva A."/>
            <person name="Chen Y."/>
            <person name="Heitman J."/>
            <person name="Sun S."/>
            <person name="Springer D."/>
            <person name="Dromer F."/>
            <person name="Young S.K."/>
            <person name="Zeng Q."/>
            <person name="Gargeya S."/>
            <person name="Fitzgerald M."/>
            <person name="Abouelleil A."/>
            <person name="Alvarado L."/>
            <person name="Berlin A.M."/>
            <person name="Chapman S.B."/>
            <person name="Dewar J."/>
            <person name="Goldberg J."/>
            <person name="Griggs A."/>
            <person name="Gujja S."/>
            <person name="Hansen M."/>
            <person name="Howarth C."/>
            <person name="Imamovic A."/>
            <person name="Larimer J."/>
            <person name="McCowan C."/>
            <person name="Murphy C."/>
            <person name="Pearson M."/>
            <person name="Priest M."/>
            <person name="Roberts A."/>
            <person name="Saif S."/>
            <person name="Shea T."/>
            <person name="Sykes S."/>
            <person name="Wortman J."/>
            <person name="Nusbaum C."/>
            <person name="Birren B."/>
        </authorList>
    </citation>
    <scope>NUCLEOTIDE SEQUENCE</scope>
    <source>
        <strain evidence="3">CBS 10117</strain>
    </source>
</reference>
<dbReference type="KEGG" id="kdj:28965227"/>
<dbReference type="AlphaFoldDB" id="A0A1A6AB85"/>
<dbReference type="Proteomes" id="UP000078595">
    <property type="component" value="Chromosome 2"/>
</dbReference>
<evidence type="ECO:0000256" key="1">
    <source>
        <dbReference type="SAM" id="MobiDB-lite"/>
    </source>
</evidence>
<proteinExistence type="predicted"/>
<dbReference type="RefSeq" id="XP_018265168.1">
    <property type="nucleotide sequence ID" value="XM_018404887.1"/>
</dbReference>
<gene>
    <name evidence="2" type="ORF">I303_01528</name>
    <name evidence="3" type="ORF">I303_102331</name>
</gene>
<feature type="compositionally biased region" description="Low complexity" evidence="1">
    <location>
        <begin position="63"/>
        <end position="75"/>
    </location>
</feature>
<feature type="compositionally biased region" description="Polar residues" evidence="1">
    <location>
        <begin position="20"/>
        <end position="37"/>
    </location>
</feature>
<dbReference type="EMBL" id="KI894028">
    <property type="protein sequence ID" value="OBR87326.1"/>
    <property type="molecule type" value="Genomic_DNA"/>
</dbReference>
<dbReference type="VEuPathDB" id="FungiDB:I303_01528"/>
<reference evidence="2" key="1">
    <citation type="submission" date="2013-07" db="EMBL/GenBank/DDBJ databases">
        <title>The Genome Sequence of Cryptococcus dejecticola CBS10117.</title>
        <authorList>
            <consortium name="The Broad Institute Genome Sequencing Platform"/>
            <person name="Cuomo C."/>
            <person name="Litvintseva A."/>
            <person name="Chen Y."/>
            <person name="Heitman J."/>
            <person name="Sun S."/>
            <person name="Springer D."/>
            <person name="Dromer F."/>
            <person name="Young S.K."/>
            <person name="Zeng Q."/>
            <person name="Gargeya S."/>
            <person name="Fitzgerald M."/>
            <person name="Abouelleil A."/>
            <person name="Alvarado L."/>
            <person name="Berlin A.M."/>
            <person name="Chapman S.B."/>
            <person name="Dewar J."/>
            <person name="Goldberg J."/>
            <person name="Griggs A."/>
            <person name="Gujja S."/>
            <person name="Hansen M."/>
            <person name="Howarth C."/>
            <person name="Imamovic A."/>
            <person name="Larimer J."/>
            <person name="McCowan C."/>
            <person name="Murphy C."/>
            <person name="Pearson M."/>
            <person name="Priest M."/>
            <person name="Roberts A."/>
            <person name="Saif S."/>
            <person name="Shea T."/>
            <person name="Sykes S."/>
            <person name="Wortman J."/>
            <person name="Nusbaum C."/>
            <person name="Birren B."/>
        </authorList>
    </citation>
    <scope>NUCLEOTIDE SEQUENCE [LARGE SCALE GENOMIC DNA]</scope>
    <source>
        <strain evidence="2">CBS 10117</strain>
    </source>
</reference>
<evidence type="ECO:0000313" key="4">
    <source>
        <dbReference type="Proteomes" id="UP000078595"/>
    </source>
</evidence>
<evidence type="ECO:0000313" key="2">
    <source>
        <dbReference type="EMBL" id="OBR87326.1"/>
    </source>
</evidence>
<sequence length="325" mass="37214">MDRSRSMSSRSESSAAPSRLQITNSSRPFLRSSYSEPSTSIHTAHVYSVSATQVDTRPGLNRSSTAPDPPSAAHSDAQREIDTLRAVLSSTTCILDSIRRPQKERRHCQHVHKNHSLEEEKVELEHIVSELGMVPSILNDEVERLYTHFRDTVTQLRFSDFILSNPDLMAAFKPKSSADDGRSNITYMTDDSHALAVPKFVFRELRPNEEETERLMNFCREAVEERWRAVRERVNDHLEDWYDWDEKISLVPATFRTSKPVSETTSKGTIVAMRNGAKLELTDPDDMSQKGSIWLQHPTRAYGWVKKLLELGIEDETVRYHWTGL</sequence>
<feature type="compositionally biased region" description="Low complexity" evidence="1">
    <location>
        <begin position="1"/>
        <end position="19"/>
    </location>
</feature>
<dbReference type="OrthoDB" id="10653203at2759"/>
<feature type="region of interest" description="Disordered" evidence="1">
    <location>
        <begin position="1"/>
        <end position="37"/>
    </location>
</feature>
<reference evidence="3" key="3">
    <citation type="submission" date="2024-02" db="EMBL/GenBank/DDBJ databases">
        <title>Comparative genomics of Cryptococcus and Kwoniella reveals pathogenesis evolution and contrasting modes of karyotype evolution via chromosome fusion or intercentromeric recombination.</title>
        <authorList>
            <person name="Coelho M.A."/>
            <person name="David-Palma M."/>
            <person name="Shea T."/>
            <person name="Bowers K."/>
            <person name="McGinley-Smith S."/>
            <person name="Mohammad A.W."/>
            <person name="Gnirke A."/>
            <person name="Yurkov A.M."/>
            <person name="Nowrousian M."/>
            <person name="Sun S."/>
            <person name="Cuomo C.A."/>
            <person name="Heitman J."/>
        </authorList>
    </citation>
    <scope>NUCLEOTIDE SEQUENCE</scope>
    <source>
        <strain evidence="3">CBS 10117</strain>
    </source>
</reference>
<name>A0A1A6AB85_9TREE</name>